<evidence type="ECO:0000259" key="1">
    <source>
        <dbReference type="PROSITE" id="PS50835"/>
    </source>
</evidence>
<reference evidence="2" key="1">
    <citation type="submission" date="2018-04" db="EMBL/GenBank/DDBJ databases">
        <authorList>
            <person name="Go L.Y."/>
            <person name="Mitchell J.A."/>
        </authorList>
    </citation>
    <scope>NUCLEOTIDE SEQUENCE</scope>
    <source>
        <tissue evidence="2">Whole organism</tissue>
    </source>
</reference>
<dbReference type="InterPro" id="IPR013783">
    <property type="entry name" value="Ig-like_fold"/>
</dbReference>
<dbReference type="InterPro" id="IPR036179">
    <property type="entry name" value="Ig-like_dom_sf"/>
</dbReference>
<evidence type="ECO:0000313" key="3">
    <source>
        <dbReference type="EMBL" id="SSX18491.1"/>
    </source>
</evidence>
<dbReference type="PROSITE" id="PS50835">
    <property type="entry name" value="IG_LIKE"/>
    <property type="match status" value="1"/>
</dbReference>
<dbReference type="PANTHER" id="PTHR21261:SF2">
    <property type="entry name" value="GH04238P-RELATED"/>
    <property type="match status" value="1"/>
</dbReference>
<organism evidence="2">
    <name type="scientific">Culicoides sonorensis</name>
    <name type="common">Biting midge</name>
    <dbReference type="NCBI Taxonomy" id="179676"/>
    <lineage>
        <taxon>Eukaryota</taxon>
        <taxon>Metazoa</taxon>
        <taxon>Ecdysozoa</taxon>
        <taxon>Arthropoda</taxon>
        <taxon>Hexapoda</taxon>
        <taxon>Insecta</taxon>
        <taxon>Pterygota</taxon>
        <taxon>Neoptera</taxon>
        <taxon>Endopterygota</taxon>
        <taxon>Diptera</taxon>
        <taxon>Nematocera</taxon>
        <taxon>Chironomoidea</taxon>
        <taxon>Ceratopogonidae</taxon>
        <taxon>Ceratopogoninae</taxon>
        <taxon>Culicoides</taxon>
        <taxon>Monoculicoides</taxon>
    </lineage>
</organism>
<gene>
    <name evidence="2" type="primary">CSON009928</name>
</gene>
<feature type="domain" description="Ig-like" evidence="1">
    <location>
        <begin position="15"/>
        <end position="121"/>
    </location>
</feature>
<dbReference type="InterPro" id="IPR007110">
    <property type="entry name" value="Ig-like_dom"/>
</dbReference>
<dbReference type="VEuPathDB" id="VectorBase:CSON009928"/>
<name>A0A336K3S7_CULSO</name>
<sequence length="244" mass="27837">MNPCNSVKITKLSAPDVVVINENNQEPIVLDCEYEINSIEKGFVLKWLLDGSPIYQWIPSRAPFALRSFKDRVNVSYEASSEQNYKHRALVITRPLWNFTGEYLCNVQTYESNDRKSKKIQFIQPETKFDVSFDNVDDEFAVVRCSVDGIAPKPNVTLRINDVQQLDITEQVTQSDDNLYHIVVHTKQFRERLSEGASIQCELKIPGANYIKTKDISYSNSSSTKLSTPATIMISIVMFLISKL</sequence>
<dbReference type="EMBL" id="UFQS01000039">
    <property type="protein sequence ID" value="SSW98105.1"/>
    <property type="molecule type" value="Genomic_DNA"/>
</dbReference>
<dbReference type="Gene3D" id="2.60.40.10">
    <property type="entry name" value="Immunoglobulins"/>
    <property type="match status" value="2"/>
</dbReference>
<dbReference type="OMA" id="MTIFVPE"/>
<accession>A0A336K3S7</accession>
<proteinExistence type="predicted"/>
<dbReference type="SUPFAM" id="SSF48726">
    <property type="entry name" value="Immunoglobulin"/>
    <property type="match status" value="2"/>
</dbReference>
<dbReference type="EMBL" id="UFQT01000039">
    <property type="protein sequence ID" value="SSX18491.1"/>
    <property type="molecule type" value="Genomic_DNA"/>
</dbReference>
<evidence type="ECO:0000313" key="2">
    <source>
        <dbReference type="EMBL" id="SSW98105.1"/>
    </source>
</evidence>
<protein>
    <submittedName>
        <fullName evidence="2">CSON009928 protein</fullName>
    </submittedName>
</protein>
<reference evidence="3" key="2">
    <citation type="submission" date="2018-07" db="EMBL/GenBank/DDBJ databases">
        <authorList>
            <person name="Quirk P.G."/>
            <person name="Krulwich T.A."/>
        </authorList>
    </citation>
    <scope>NUCLEOTIDE SEQUENCE</scope>
</reference>
<dbReference type="AlphaFoldDB" id="A0A336K3S7"/>
<dbReference type="PANTHER" id="PTHR21261">
    <property type="entry name" value="BEAT PROTEIN"/>
    <property type="match status" value="1"/>
</dbReference>